<dbReference type="KEGG" id="dce:O6P33_01230"/>
<protein>
    <submittedName>
        <fullName evidence="2">SDR family oxidoreductase</fullName>
    </submittedName>
</protein>
<dbReference type="CDD" id="cd05266">
    <property type="entry name" value="SDR_a4"/>
    <property type="match status" value="1"/>
</dbReference>
<name>A0AAE9VNQ2_9GAMM</name>
<dbReference type="InterPro" id="IPR051783">
    <property type="entry name" value="NAD(P)-dependent_oxidoreduct"/>
</dbReference>
<evidence type="ECO:0000313" key="3">
    <source>
        <dbReference type="Proteomes" id="UP001212189"/>
    </source>
</evidence>
<dbReference type="EMBL" id="CP114976">
    <property type="protein sequence ID" value="WBE25500.1"/>
    <property type="molecule type" value="Genomic_DNA"/>
</dbReference>
<feature type="domain" description="NAD-dependent epimerase/dehydratase" evidence="1">
    <location>
        <begin position="9"/>
        <end position="213"/>
    </location>
</feature>
<dbReference type="SUPFAM" id="SSF51735">
    <property type="entry name" value="NAD(P)-binding Rossmann-fold domains"/>
    <property type="match status" value="1"/>
</dbReference>
<dbReference type="Proteomes" id="UP001212189">
    <property type="component" value="Chromosome"/>
</dbReference>
<dbReference type="InterPro" id="IPR001509">
    <property type="entry name" value="Epimerase_deHydtase"/>
</dbReference>
<dbReference type="GO" id="GO:0005737">
    <property type="term" value="C:cytoplasm"/>
    <property type="evidence" value="ECO:0007669"/>
    <property type="project" value="TreeGrafter"/>
</dbReference>
<evidence type="ECO:0000313" key="2">
    <source>
        <dbReference type="EMBL" id="WBE25500.1"/>
    </source>
</evidence>
<dbReference type="Pfam" id="PF01370">
    <property type="entry name" value="Epimerase"/>
    <property type="match status" value="1"/>
</dbReference>
<dbReference type="RefSeq" id="WP_269818442.1">
    <property type="nucleotide sequence ID" value="NZ_CP114976.1"/>
</dbReference>
<keyword evidence="3" id="KW-1185">Reference proteome</keyword>
<proteinExistence type="predicted"/>
<dbReference type="AlphaFoldDB" id="A0AAE9VNQ2"/>
<dbReference type="Gene3D" id="3.40.50.720">
    <property type="entry name" value="NAD(P)-binding Rossmann-like Domain"/>
    <property type="match status" value="1"/>
</dbReference>
<evidence type="ECO:0000259" key="1">
    <source>
        <dbReference type="Pfam" id="PF01370"/>
    </source>
</evidence>
<sequence length="286" mass="31531">MPKQVRAVVVGCGDIGSRVAVLLQQQGWQVYGLRRNTAHLPAHILPISADLYQAECPRAWPQEPIDYVVYAMAAQTMSEDGYQQAYVQGQRHLYSWLAQHQQQPKRIVFVSSTSVYGQSDGSWIDEQSPTKPARWSGQIMLEAERCAMGSGYPATAVRLSGIYGPGRNMLIRRVREGYHAPHLHSFTNRIHADDAASLIATVLQADAQGQAVESVYLGVDNAPVEQAEVVAWLQQQLGVSSVPDLVLKPRSGSKRCSNARARALGWQPIYASYRAGYAVQLAELSE</sequence>
<dbReference type="PANTHER" id="PTHR48079:SF6">
    <property type="entry name" value="NAD(P)-BINDING DOMAIN-CONTAINING PROTEIN-RELATED"/>
    <property type="match status" value="1"/>
</dbReference>
<dbReference type="GO" id="GO:0004029">
    <property type="term" value="F:aldehyde dehydrogenase (NAD+) activity"/>
    <property type="evidence" value="ECO:0007669"/>
    <property type="project" value="TreeGrafter"/>
</dbReference>
<dbReference type="PANTHER" id="PTHR48079">
    <property type="entry name" value="PROTEIN YEEZ"/>
    <property type="match status" value="1"/>
</dbReference>
<accession>A0AAE9VNQ2</accession>
<gene>
    <name evidence="2" type="ORF">O6P33_01230</name>
</gene>
<organism evidence="2 3">
    <name type="scientific">Denitrificimonas caeni</name>
    <dbReference type="NCBI Taxonomy" id="521720"/>
    <lineage>
        <taxon>Bacteria</taxon>
        <taxon>Pseudomonadati</taxon>
        <taxon>Pseudomonadota</taxon>
        <taxon>Gammaproteobacteria</taxon>
        <taxon>Pseudomonadales</taxon>
        <taxon>Pseudomonadaceae</taxon>
        <taxon>Denitrificimonas</taxon>
    </lineage>
</organism>
<dbReference type="InterPro" id="IPR036291">
    <property type="entry name" value="NAD(P)-bd_dom_sf"/>
</dbReference>
<reference evidence="2 3" key="1">
    <citation type="submission" date="2022-12" db="EMBL/GenBank/DDBJ databases">
        <title>Coexistence and Characterization of a Novel Tigecycline Resistance gene tet(X) variant and blaNDM-1 in a Pseudomonas caeni Isolate of Chicken Origin.</title>
        <authorList>
            <person name="Lu X."/>
            <person name="Zhang L."/>
            <person name="Li R."/>
            <person name="Wang Z."/>
        </authorList>
    </citation>
    <scope>NUCLEOTIDE SEQUENCE [LARGE SCALE GENOMIC DNA]</scope>
    <source>
        <strain evidence="2 3">CE14</strain>
    </source>
</reference>